<dbReference type="EMBL" id="WTYJ01000002">
    <property type="protein sequence ID" value="MXP00037.1"/>
    <property type="molecule type" value="Genomic_DNA"/>
</dbReference>
<dbReference type="Pfam" id="PF05036">
    <property type="entry name" value="SPOR"/>
    <property type="match status" value="1"/>
</dbReference>
<dbReference type="InterPro" id="IPR007730">
    <property type="entry name" value="SPOR-like_dom"/>
</dbReference>
<dbReference type="InterPro" id="IPR036680">
    <property type="entry name" value="SPOR-like_sf"/>
</dbReference>
<feature type="compositionally biased region" description="Low complexity" evidence="1">
    <location>
        <begin position="221"/>
        <end position="248"/>
    </location>
</feature>
<dbReference type="AlphaFoldDB" id="A0A6I4TVD3"/>
<evidence type="ECO:0000259" key="2">
    <source>
        <dbReference type="PROSITE" id="PS51724"/>
    </source>
</evidence>
<feature type="domain" description="SPOR" evidence="2">
    <location>
        <begin position="360"/>
        <end position="438"/>
    </location>
</feature>
<dbReference type="Proteomes" id="UP000469430">
    <property type="component" value="Unassembled WGS sequence"/>
</dbReference>
<dbReference type="Gene3D" id="3.30.70.1070">
    <property type="entry name" value="Sporulation related repeat"/>
    <property type="match status" value="1"/>
</dbReference>
<dbReference type="InterPro" id="IPR036908">
    <property type="entry name" value="RlpA-like_sf"/>
</dbReference>
<dbReference type="RefSeq" id="WP_161391707.1">
    <property type="nucleotide sequence ID" value="NZ_JBHSCP010000001.1"/>
</dbReference>
<feature type="region of interest" description="Disordered" evidence="1">
    <location>
        <begin position="202"/>
        <end position="321"/>
    </location>
</feature>
<gene>
    <name evidence="3" type="ORF">GRI97_13665</name>
</gene>
<reference evidence="3 4" key="1">
    <citation type="submission" date="2019-12" db="EMBL/GenBank/DDBJ databases">
        <title>Genomic-based taxomic classification of the family Erythrobacteraceae.</title>
        <authorList>
            <person name="Xu L."/>
        </authorList>
    </citation>
    <scope>NUCLEOTIDE SEQUENCE [LARGE SCALE GENOMIC DNA]</scope>
    <source>
        <strain evidence="3 4">S36</strain>
    </source>
</reference>
<name>A0A6I4TVD3_9SPHN</name>
<evidence type="ECO:0000256" key="1">
    <source>
        <dbReference type="SAM" id="MobiDB-lite"/>
    </source>
</evidence>
<dbReference type="PROSITE" id="PS51724">
    <property type="entry name" value="SPOR"/>
    <property type="match status" value="1"/>
</dbReference>
<dbReference type="Gene3D" id="2.40.40.10">
    <property type="entry name" value="RlpA-like domain"/>
    <property type="match status" value="1"/>
</dbReference>
<dbReference type="SUPFAM" id="SSF110997">
    <property type="entry name" value="Sporulation related repeat"/>
    <property type="match status" value="1"/>
</dbReference>
<feature type="compositionally biased region" description="Pro residues" evidence="1">
    <location>
        <begin position="347"/>
        <end position="365"/>
    </location>
</feature>
<feature type="region of interest" description="Disordered" evidence="1">
    <location>
        <begin position="340"/>
        <end position="369"/>
    </location>
</feature>
<protein>
    <recommendedName>
        <fullName evidence="2">SPOR domain-containing protein</fullName>
    </recommendedName>
</protein>
<feature type="compositionally biased region" description="Pro residues" evidence="1">
    <location>
        <begin position="268"/>
        <end position="288"/>
    </location>
</feature>
<feature type="compositionally biased region" description="Pro residues" evidence="1">
    <location>
        <begin position="297"/>
        <end position="317"/>
    </location>
</feature>
<dbReference type="PANTHER" id="PTHR34183">
    <property type="entry name" value="ENDOLYTIC PEPTIDOGLYCAN TRANSGLYCOSYLASE RLPA"/>
    <property type="match status" value="1"/>
</dbReference>
<dbReference type="GO" id="GO:0009279">
    <property type="term" value="C:cell outer membrane"/>
    <property type="evidence" value="ECO:0007669"/>
    <property type="project" value="TreeGrafter"/>
</dbReference>
<proteinExistence type="predicted"/>
<evidence type="ECO:0000313" key="4">
    <source>
        <dbReference type="Proteomes" id="UP000469430"/>
    </source>
</evidence>
<sequence>MKLHVDDSRRLNAGVSAFALAVPLAAVLLLSAIAPARAREAEGRPVPAANGPQADYPMVVGPPYTVGSTTYTPEDRLNYDEVGYVTADAEGGDGISGSHHTLPLPSYVEVTSLATGRTILVRMERRGPMASDHLVALSAGALSQLGATPGTPVRVRRVVPPEEQRAVLRAGQSVPPRMDTPMSLVEVLKRKLPARGSAPLQALVQDGADETRPATRPPVGLPAAARPPAASSTVSAPSAPPVASVRPVQTPAALARADVAPSTVAPPAAAPTPAPAPSPAPAAAPSLPPLAVQSDPAPRPTPPPARAPAPSSTPTPAPARAADDFDKAFAPVAAAPAARPPVAAAPAPTPAPARTPAPAPAPPSRPAAQAGDGFVVQAAAFSSSTRAERVARVIGGTVVQSGNVFRVRTGPFPTRAAAEASLAKVQAAGYREARIFTNS</sequence>
<comment type="caution">
    <text evidence="3">The sequence shown here is derived from an EMBL/GenBank/DDBJ whole genome shotgun (WGS) entry which is preliminary data.</text>
</comment>
<dbReference type="GO" id="GO:0042834">
    <property type="term" value="F:peptidoglycan binding"/>
    <property type="evidence" value="ECO:0007669"/>
    <property type="project" value="InterPro"/>
</dbReference>
<keyword evidence="4" id="KW-1185">Reference proteome</keyword>
<dbReference type="OrthoDB" id="9779128at2"/>
<evidence type="ECO:0000313" key="3">
    <source>
        <dbReference type="EMBL" id="MXP00037.1"/>
    </source>
</evidence>
<accession>A0A6I4TVD3</accession>
<dbReference type="PANTHER" id="PTHR34183:SF1">
    <property type="entry name" value="ENDOLYTIC PEPTIDOGLYCAN TRANSGLYCOSYLASE RLPA"/>
    <property type="match status" value="1"/>
</dbReference>
<organism evidence="3 4">
    <name type="scientific">Croceibacterium xixiisoli</name>
    <dbReference type="NCBI Taxonomy" id="1476466"/>
    <lineage>
        <taxon>Bacteria</taxon>
        <taxon>Pseudomonadati</taxon>
        <taxon>Pseudomonadota</taxon>
        <taxon>Alphaproteobacteria</taxon>
        <taxon>Sphingomonadales</taxon>
        <taxon>Erythrobacteraceae</taxon>
        <taxon>Croceibacterium</taxon>
    </lineage>
</organism>